<feature type="domain" description="Leucine-binding protein" evidence="5">
    <location>
        <begin position="165"/>
        <end position="522"/>
    </location>
</feature>
<dbReference type="CDD" id="cd19978">
    <property type="entry name" value="PBP1_ABC_ligand_binding-like"/>
    <property type="match status" value="1"/>
</dbReference>
<protein>
    <submittedName>
        <fullName evidence="6">ABC-type branched-chain amino acid transport system, substrate-binding protein</fullName>
    </submittedName>
</protein>
<evidence type="ECO:0000256" key="3">
    <source>
        <dbReference type="ARBA" id="ARBA00022729"/>
    </source>
</evidence>
<sequence length="529" mass="56558">MPDHGSNVPLVAESAMPPRWITILFGVLLASAASAAPGDKTDVVRNLAGRVGPIIGSALACQDIARPRIQVIVDKFTAVIKEASSNEADRDDLTQLFDRSVASGHGAVTTGKVDCRLAERQLADLERSVAGPALSGAIAPSSAAAATTSAPPAAGTTTRGVSDREIRFGISAPFSGPAKELGRQMKLGIDTAFNRINDAGGVDGRMLKLISADDGYEPTRTAETMKQLYEKDQVFGIIGNVGTPTAVVAVPYALERRLLFFGAFTGANVLRNDPPDRYVFNYRASYAEETDAVVRYLVKLRRLRPGQIAVFAQQDAYGDSGFAGVAKAFRALGASDSAILRLNYKRNTVDVDEAVNQLKAQKPPIKAVVMVATYRAAARFIEKTRDLYPGMIYSNVSFVGSTALADELMLLGARYATGVIVTQVVPAVSGYSSVVLEYKNALAKYFPGEAPDYVSLEGYISANVLIQALKRAGPQLDTEKLVDVLEGMRDLDMGLGATLSYGRAEHQASHKIWGTAIDDKGKYQAIELE</sequence>
<evidence type="ECO:0000259" key="5">
    <source>
        <dbReference type="Pfam" id="PF13458"/>
    </source>
</evidence>
<dbReference type="PANTHER" id="PTHR47235:SF1">
    <property type="entry name" value="BLR6548 PROTEIN"/>
    <property type="match status" value="1"/>
</dbReference>
<dbReference type="InterPro" id="IPR028082">
    <property type="entry name" value="Peripla_BP_I"/>
</dbReference>
<keyword evidence="2" id="KW-0813">Transport</keyword>
<organism evidence="6 7">
    <name type="scientific">Bradyrhizobium lablabi</name>
    <dbReference type="NCBI Taxonomy" id="722472"/>
    <lineage>
        <taxon>Bacteria</taxon>
        <taxon>Pseudomonadati</taxon>
        <taxon>Pseudomonadota</taxon>
        <taxon>Alphaproteobacteria</taxon>
        <taxon>Hyphomicrobiales</taxon>
        <taxon>Nitrobacteraceae</taxon>
        <taxon>Bradyrhizobium</taxon>
    </lineage>
</organism>
<dbReference type="InterPro" id="IPR000709">
    <property type="entry name" value="Leu_Ile_Val-bd"/>
</dbReference>
<dbReference type="EMBL" id="LT670844">
    <property type="protein sequence ID" value="SHJ46122.1"/>
    <property type="molecule type" value="Genomic_DNA"/>
</dbReference>
<dbReference type="PRINTS" id="PR00337">
    <property type="entry name" value="LEUILEVALBP"/>
</dbReference>
<dbReference type="Gene3D" id="3.40.50.2300">
    <property type="match status" value="2"/>
</dbReference>
<dbReference type="AlphaFoldDB" id="A0A1M6JHM2"/>
<evidence type="ECO:0000256" key="2">
    <source>
        <dbReference type="ARBA" id="ARBA00022448"/>
    </source>
</evidence>
<dbReference type="PANTHER" id="PTHR47235">
    <property type="entry name" value="BLR6548 PROTEIN"/>
    <property type="match status" value="1"/>
</dbReference>
<evidence type="ECO:0000313" key="7">
    <source>
        <dbReference type="Proteomes" id="UP000189935"/>
    </source>
</evidence>
<keyword evidence="4" id="KW-0029">Amino-acid transport</keyword>
<dbReference type="Proteomes" id="UP000189935">
    <property type="component" value="Chromosome I"/>
</dbReference>
<dbReference type="InterPro" id="IPR028081">
    <property type="entry name" value="Leu-bd"/>
</dbReference>
<keyword evidence="3" id="KW-0732">Signal</keyword>
<comment type="similarity">
    <text evidence="1">Belongs to the leucine-binding protein family.</text>
</comment>
<gene>
    <name evidence="6" type="ORF">SAMN05444159_0679</name>
</gene>
<reference evidence="6 7" key="1">
    <citation type="submission" date="2016-11" db="EMBL/GenBank/DDBJ databases">
        <authorList>
            <person name="Jaros S."/>
            <person name="Januszkiewicz K."/>
            <person name="Wedrychowicz H."/>
        </authorList>
    </citation>
    <scope>NUCLEOTIDE SEQUENCE [LARGE SCALE GENOMIC DNA]</scope>
    <source>
        <strain evidence="6 7">GAS499</strain>
    </source>
</reference>
<dbReference type="Pfam" id="PF13458">
    <property type="entry name" value="Peripla_BP_6"/>
    <property type="match status" value="1"/>
</dbReference>
<dbReference type="SUPFAM" id="SSF53822">
    <property type="entry name" value="Periplasmic binding protein-like I"/>
    <property type="match status" value="1"/>
</dbReference>
<evidence type="ECO:0000256" key="4">
    <source>
        <dbReference type="ARBA" id="ARBA00022970"/>
    </source>
</evidence>
<proteinExistence type="inferred from homology"/>
<name>A0A1M6JHM2_9BRAD</name>
<evidence type="ECO:0000256" key="1">
    <source>
        <dbReference type="ARBA" id="ARBA00010062"/>
    </source>
</evidence>
<evidence type="ECO:0000313" key="6">
    <source>
        <dbReference type="EMBL" id="SHJ46122.1"/>
    </source>
</evidence>
<accession>A0A1M6JHM2</accession>
<dbReference type="GO" id="GO:0006865">
    <property type="term" value="P:amino acid transport"/>
    <property type="evidence" value="ECO:0007669"/>
    <property type="project" value="UniProtKB-KW"/>
</dbReference>